<feature type="chain" id="PRO_5002201696" evidence="2">
    <location>
        <begin position="28"/>
        <end position="107"/>
    </location>
</feature>
<reference evidence="3" key="1">
    <citation type="journal article" date="2015" name="PLoS ONE">
        <title>An Insight into the Sialome of the Lone Star Tick, Amblyomma americanum, with a Glimpse on Its Time Dependent Gene Expression.</title>
        <authorList>
            <person name="Karim S."/>
            <person name="Ribeiro J.M."/>
        </authorList>
    </citation>
    <scope>NUCLEOTIDE SEQUENCE</scope>
    <source>
        <tissue evidence="3">Salivary gland</tissue>
    </source>
</reference>
<dbReference type="EMBL" id="GBZX01000965">
    <property type="protein sequence ID" value="JAG91775.1"/>
    <property type="molecule type" value="mRNA"/>
</dbReference>
<accession>A0A0C9R461</accession>
<dbReference type="AlphaFoldDB" id="A0A0C9R461"/>
<evidence type="ECO:0000313" key="3">
    <source>
        <dbReference type="EMBL" id="JAG91775.1"/>
    </source>
</evidence>
<sequence length="107" mass="11722">MHKKRMRSPAVLLCIAVALHLWGNAAASHPQKPADPGEPESNVEGRPCTASSDCSSPENYCCVVHRQLQETGQCKRRPVLVFVCYRSIADRCESGVCQHYTDARPGG</sequence>
<evidence type="ECO:0000256" key="1">
    <source>
        <dbReference type="SAM" id="MobiDB-lite"/>
    </source>
</evidence>
<name>A0A0C9R461_AMBAM</name>
<keyword evidence="2" id="KW-0732">Signal</keyword>
<proteinExistence type="evidence at transcript level"/>
<evidence type="ECO:0000256" key="2">
    <source>
        <dbReference type="SAM" id="SignalP"/>
    </source>
</evidence>
<feature type="signal peptide" evidence="2">
    <location>
        <begin position="1"/>
        <end position="27"/>
    </location>
</feature>
<protein>
    <submittedName>
        <fullName evidence="3">Putative secreted protein</fullName>
    </submittedName>
</protein>
<organism evidence="3">
    <name type="scientific">Amblyomma americanum</name>
    <name type="common">Lone star tick</name>
    <dbReference type="NCBI Taxonomy" id="6943"/>
    <lineage>
        <taxon>Eukaryota</taxon>
        <taxon>Metazoa</taxon>
        <taxon>Ecdysozoa</taxon>
        <taxon>Arthropoda</taxon>
        <taxon>Chelicerata</taxon>
        <taxon>Arachnida</taxon>
        <taxon>Acari</taxon>
        <taxon>Parasitiformes</taxon>
        <taxon>Ixodida</taxon>
        <taxon>Ixodoidea</taxon>
        <taxon>Ixodidae</taxon>
        <taxon>Amblyomminae</taxon>
        <taxon>Amblyomma</taxon>
    </lineage>
</organism>
<feature type="region of interest" description="Disordered" evidence="1">
    <location>
        <begin position="27"/>
        <end position="56"/>
    </location>
</feature>